<dbReference type="OrthoDB" id="7594866at2"/>
<gene>
    <name evidence="1" type="ORF">SAMN05192583_0136</name>
</gene>
<dbReference type="AlphaFoldDB" id="A0A1H7YA59"/>
<keyword evidence="2" id="KW-1185">Reference proteome</keyword>
<dbReference type="Proteomes" id="UP000199206">
    <property type="component" value="Unassembled WGS sequence"/>
</dbReference>
<evidence type="ECO:0000313" key="2">
    <source>
        <dbReference type="Proteomes" id="UP000199206"/>
    </source>
</evidence>
<dbReference type="RefSeq" id="WP_093663564.1">
    <property type="nucleotide sequence ID" value="NZ_FOCF01000001.1"/>
</dbReference>
<name>A0A1H7YA59_9SPHN</name>
<evidence type="ECO:0000313" key="1">
    <source>
        <dbReference type="EMBL" id="SEM42079.1"/>
    </source>
</evidence>
<sequence length="110" mass="11998">MATRFTVDRRVHPALVENRAALRRPTAHVQLIGAGEGAQPLAAMLLDISPFGCRMLCAGASEAGSRLVLRFDDGEEAAIELIWREAGLAGCRFERSIARTLVRRLTLALQ</sequence>
<dbReference type="EMBL" id="FOCF01000001">
    <property type="protein sequence ID" value="SEM42079.1"/>
    <property type="molecule type" value="Genomic_DNA"/>
</dbReference>
<reference evidence="2" key="1">
    <citation type="submission" date="2016-10" db="EMBL/GenBank/DDBJ databases">
        <authorList>
            <person name="Varghese N."/>
            <person name="Submissions S."/>
        </authorList>
    </citation>
    <scope>NUCLEOTIDE SEQUENCE [LARGE SCALE GENOMIC DNA]</scope>
    <source>
        <strain evidence="2">S6-262</strain>
    </source>
</reference>
<protein>
    <recommendedName>
        <fullName evidence="3">PilZ domain-containing protein</fullName>
    </recommendedName>
</protein>
<accession>A0A1H7YA59</accession>
<evidence type="ECO:0008006" key="3">
    <source>
        <dbReference type="Google" id="ProtNLM"/>
    </source>
</evidence>
<organism evidence="1 2">
    <name type="scientific">Sphingomonas gellani</name>
    <dbReference type="NCBI Taxonomy" id="1166340"/>
    <lineage>
        <taxon>Bacteria</taxon>
        <taxon>Pseudomonadati</taxon>
        <taxon>Pseudomonadota</taxon>
        <taxon>Alphaproteobacteria</taxon>
        <taxon>Sphingomonadales</taxon>
        <taxon>Sphingomonadaceae</taxon>
        <taxon>Sphingomonas</taxon>
    </lineage>
</organism>
<proteinExistence type="predicted"/>